<evidence type="ECO:0000313" key="2">
    <source>
        <dbReference type="EMBL" id="MDR6221531.1"/>
    </source>
</evidence>
<protein>
    <recommendedName>
        <fullName evidence="1">HNH nuclease domain-containing protein</fullName>
    </recommendedName>
</protein>
<sequence>MSKRRLLKKYATVWDPVARRSVRVHRKQATELLGRPLLPGEVVHHLDGNSLNNHPDNLLVMPSQRHHASLEQYLRRARRGQPTLFPDLLEAYRPATQGTLFQFVL</sequence>
<dbReference type="Gene3D" id="3.90.75.20">
    <property type="match status" value="1"/>
</dbReference>
<dbReference type="InterPro" id="IPR003615">
    <property type="entry name" value="HNH_nuc"/>
</dbReference>
<dbReference type="InterPro" id="IPR044925">
    <property type="entry name" value="His-Me_finger_sf"/>
</dbReference>
<organism evidence="2 3">
    <name type="scientific">Deinococcus soli</name>
    <name type="common">ex Cha et al. 2016</name>
    <dbReference type="NCBI Taxonomy" id="1309411"/>
    <lineage>
        <taxon>Bacteria</taxon>
        <taxon>Thermotogati</taxon>
        <taxon>Deinococcota</taxon>
        <taxon>Deinococci</taxon>
        <taxon>Deinococcales</taxon>
        <taxon>Deinococcaceae</taxon>
        <taxon>Deinococcus</taxon>
    </lineage>
</organism>
<reference evidence="2" key="1">
    <citation type="submission" date="2023-07" db="EMBL/GenBank/DDBJ databases">
        <title>Sorghum-associated microbial communities from plants grown in Nebraska, USA.</title>
        <authorList>
            <person name="Schachtman D."/>
        </authorList>
    </citation>
    <scope>NUCLEOTIDE SEQUENCE</scope>
    <source>
        <strain evidence="2">BE330</strain>
    </source>
</reference>
<name>A0AAE3XHM4_9DEIO</name>
<dbReference type="RefSeq" id="WP_309859655.1">
    <property type="nucleotide sequence ID" value="NZ_JAVDQJ010000043.1"/>
</dbReference>
<dbReference type="EMBL" id="JAVDQK010000044">
    <property type="protein sequence ID" value="MDR6221531.1"/>
    <property type="molecule type" value="Genomic_DNA"/>
</dbReference>
<evidence type="ECO:0000259" key="1">
    <source>
        <dbReference type="Pfam" id="PF13392"/>
    </source>
</evidence>
<gene>
    <name evidence="2" type="ORF">J2Y00_005168</name>
</gene>
<proteinExistence type="predicted"/>
<dbReference type="Proteomes" id="UP001185331">
    <property type="component" value="Unassembled WGS sequence"/>
</dbReference>
<dbReference type="AlphaFoldDB" id="A0AAE3XHM4"/>
<feature type="domain" description="HNH nuclease" evidence="1">
    <location>
        <begin position="23"/>
        <end position="67"/>
    </location>
</feature>
<dbReference type="SUPFAM" id="SSF54060">
    <property type="entry name" value="His-Me finger endonucleases"/>
    <property type="match status" value="1"/>
</dbReference>
<dbReference type="Pfam" id="PF13392">
    <property type="entry name" value="HNH_3"/>
    <property type="match status" value="1"/>
</dbReference>
<accession>A0AAE3XHM4</accession>
<evidence type="ECO:0000313" key="3">
    <source>
        <dbReference type="Proteomes" id="UP001185331"/>
    </source>
</evidence>
<comment type="caution">
    <text evidence="2">The sequence shown here is derived from an EMBL/GenBank/DDBJ whole genome shotgun (WGS) entry which is preliminary data.</text>
</comment>